<feature type="transmembrane region" description="Helical" evidence="2">
    <location>
        <begin position="344"/>
        <end position="362"/>
    </location>
</feature>
<dbReference type="GO" id="GO:0016020">
    <property type="term" value="C:membrane"/>
    <property type="evidence" value="ECO:0007669"/>
    <property type="project" value="TreeGrafter"/>
</dbReference>
<dbReference type="OrthoDB" id="3404679at2"/>
<feature type="transmembrane region" description="Helical" evidence="2">
    <location>
        <begin position="382"/>
        <end position="404"/>
    </location>
</feature>
<comment type="caution">
    <text evidence="5">The sequence shown here is derived from an EMBL/GenBank/DDBJ whole genome shotgun (WGS) entry which is preliminary data.</text>
</comment>
<evidence type="ECO:0000259" key="4">
    <source>
        <dbReference type="Pfam" id="PF19040"/>
    </source>
</evidence>
<keyword evidence="5" id="KW-0808">Transferase</keyword>
<keyword evidence="6" id="KW-1185">Reference proteome</keyword>
<keyword evidence="5" id="KW-0012">Acyltransferase</keyword>
<evidence type="ECO:0000256" key="2">
    <source>
        <dbReference type="SAM" id="Phobius"/>
    </source>
</evidence>
<dbReference type="Pfam" id="PF19040">
    <property type="entry name" value="SGNH"/>
    <property type="match status" value="1"/>
</dbReference>
<feature type="transmembrane region" description="Helical" evidence="2">
    <location>
        <begin position="282"/>
        <end position="300"/>
    </location>
</feature>
<dbReference type="GO" id="GO:0016747">
    <property type="term" value="F:acyltransferase activity, transferring groups other than amino-acyl groups"/>
    <property type="evidence" value="ECO:0007669"/>
    <property type="project" value="InterPro"/>
</dbReference>
<dbReference type="PANTHER" id="PTHR23028">
    <property type="entry name" value="ACETYLTRANSFERASE"/>
    <property type="match status" value="1"/>
</dbReference>
<dbReference type="InterPro" id="IPR043968">
    <property type="entry name" value="SGNH"/>
</dbReference>
<evidence type="ECO:0000313" key="6">
    <source>
        <dbReference type="Proteomes" id="UP000215896"/>
    </source>
</evidence>
<feature type="transmembrane region" description="Helical" evidence="2">
    <location>
        <begin position="62"/>
        <end position="80"/>
    </location>
</feature>
<feature type="transmembrane region" description="Helical" evidence="2">
    <location>
        <begin position="100"/>
        <end position="119"/>
    </location>
</feature>
<reference evidence="5" key="1">
    <citation type="submission" date="2017-07" db="EMBL/GenBank/DDBJ databases">
        <title>Draft whole genome sequences of clinical Proprionibacteriaceae strains.</title>
        <authorList>
            <person name="Bernier A.-M."/>
            <person name="Bernard K."/>
            <person name="Domingo M.-C."/>
        </authorList>
    </citation>
    <scope>NUCLEOTIDE SEQUENCE [LARGE SCALE GENOMIC DNA]</scope>
    <source>
        <strain evidence="5">NML 030167</strain>
    </source>
</reference>
<dbReference type="GO" id="GO:0009103">
    <property type="term" value="P:lipopolysaccharide biosynthetic process"/>
    <property type="evidence" value="ECO:0007669"/>
    <property type="project" value="TreeGrafter"/>
</dbReference>
<keyword evidence="2" id="KW-1133">Transmembrane helix</keyword>
<dbReference type="InterPro" id="IPR002656">
    <property type="entry name" value="Acyl_transf_3_dom"/>
</dbReference>
<feature type="domain" description="Acyltransferase 3" evidence="3">
    <location>
        <begin position="38"/>
        <end position="364"/>
    </location>
</feature>
<dbReference type="AlphaFoldDB" id="A0A255G841"/>
<feature type="transmembrane region" description="Helical" evidence="2">
    <location>
        <begin position="257"/>
        <end position="276"/>
    </location>
</feature>
<sequence length="687" mass="75620">MEEYATLAQPARPGARSAEQRGTTAAPTTPPKTKRRGEIHGLRGLAIGLVVAYHLWGGGRVSGGVDVFLMISAYLMVGSFARKGMAFNVLDFLVGRFRRLIPSSAVVILLVCGAGWLLLPPVRWYPLLDQALASITYRQNWLLISMATDYTSPDRSGTSPLQHYWSLSVQGQIFVVWPLLMLLAMLVFKLAKVPIKISLTVIFSVITIASFVYALREVGANPVAAYFDTYARAWEFSLASLFALMPIPKMSVLPRAVLSWIGLFVITFCGVFFGNLPYPGPVALIPSIATALVIIGGSSREAWHPARLLNSRPIAWLGDRAYALYLWHWPVLMFWLNATVSNSPGIVGSVIVIALSLILADLTTRTIEQRFNQMKFLGAKRWGLATIATGLLIGFGAISSWSWVLQRDVQQTNSAPAEARPGARAITPGAPVETAVPNRSIAPGDTIILTDWPEVQPPCSADLTPKPPASECTEIKPPGEAHKTVVIMGDSHSNQWLTLMSDLARREQWHLITSIRPGCRITLPNPASDAACVQYSQEMVQYLLELRPDFVFTVGSRAQANGPEIAVDTYLEATKPLTDAGLKIVNIRDNPRFDFKMPECVQRYGAADPRCLKPRSEKLAPISPQVALEPTPGMLTMDLTEYICPGGMCPGVIGNVYVYMDDNHLSRTYVTTLKEEFEDQLWRVIER</sequence>
<evidence type="ECO:0000259" key="3">
    <source>
        <dbReference type="Pfam" id="PF01757"/>
    </source>
</evidence>
<protein>
    <submittedName>
        <fullName evidence="5">Acyltransferase</fullName>
    </submittedName>
</protein>
<dbReference type="Pfam" id="PF01757">
    <property type="entry name" value="Acyl_transf_3"/>
    <property type="match status" value="1"/>
</dbReference>
<accession>A0A255G841</accession>
<keyword evidence="2" id="KW-0472">Membrane</keyword>
<feature type="domain" description="SGNH" evidence="4">
    <location>
        <begin position="470"/>
        <end position="678"/>
    </location>
</feature>
<feature type="transmembrane region" description="Helical" evidence="2">
    <location>
        <begin position="169"/>
        <end position="188"/>
    </location>
</feature>
<proteinExistence type="predicted"/>
<name>A0A255G841_9ACTN</name>
<evidence type="ECO:0000313" key="5">
    <source>
        <dbReference type="EMBL" id="OYO11711.1"/>
    </source>
</evidence>
<keyword evidence="2" id="KW-0812">Transmembrane</keyword>
<feature type="transmembrane region" description="Helical" evidence="2">
    <location>
        <begin position="195"/>
        <end position="215"/>
    </location>
</feature>
<dbReference type="EMBL" id="NMVO01000015">
    <property type="protein sequence ID" value="OYO11711.1"/>
    <property type="molecule type" value="Genomic_DNA"/>
</dbReference>
<dbReference type="Proteomes" id="UP000215896">
    <property type="component" value="Unassembled WGS sequence"/>
</dbReference>
<feature type="region of interest" description="Disordered" evidence="1">
    <location>
        <begin position="1"/>
        <end position="36"/>
    </location>
</feature>
<dbReference type="InterPro" id="IPR050879">
    <property type="entry name" value="Acyltransferase_3"/>
</dbReference>
<evidence type="ECO:0000256" key="1">
    <source>
        <dbReference type="SAM" id="MobiDB-lite"/>
    </source>
</evidence>
<dbReference type="PANTHER" id="PTHR23028:SF53">
    <property type="entry name" value="ACYL_TRANSF_3 DOMAIN-CONTAINING PROTEIN"/>
    <property type="match status" value="1"/>
</dbReference>
<gene>
    <name evidence="5" type="ORF">CGZ94_14965</name>
</gene>
<organism evidence="5 6">
    <name type="scientific">Enemella evansiae</name>
    <dbReference type="NCBI Taxonomy" id="2016499"/>
    <lineage>
        <taxon>Bacteria</taxon>
        <taxon>Bacillati</taxon>
        <taxon>Actinomycetota</taxon>
        <taxon>Actinomycetes</taxon>
        <taxon>Propionibacteriales</taxon>
        <taxon>Propionibacteriaceae</taxon>
        <taxon>Enemella</taxon>
    </lineage>
</organism>
<feature type="transmembrane region" description="Helical" evidence="2">
    <location>
        <begin position="40"/>
        <end position="56"/>
    </location>
</feature>